<dbReference type="UniPathway" id="UPA00223">
    <property type="reaction ID" value="UER00999"/>
</dbReference>
<keyword evidence="11" id="KW-1185">Reference proteome</keyword>
<dbReference type="SUPFAM" id="SSF52210">
    <property type="entry name" value="Succinyl-CoA synthetase domains"/>
    <property type="match status" value="1"/>
</dbReference>
<dbReference type="InterPro" id="IPR013650">
    <property type="entry name" value="ATP-grasp_succ-CoA_synth-type"/>
</dbReference>
<dbReference type="EC" id="6.2.1.5" evidence="7"/>
<proteinExistence type="inferred from homology"/>
<organism evidence="10 11">
    <name type="scientific">Sediminibacterium goheungense</name>
    <dbReference type="NCBI Taxonomy" id="1086393"/>
    <lineage>
        <taxon>Bacteria</taxon>
        <taxon>Pseudomonadati</taxon>
        <taxon>Bacteroidota</taxon>
        <taxon>Chitinophagia</taxon>
        <taxon>Chitinophagales</taxon>
        <taxon>Chitinophagaceae</taxon>
        <taxon>Sediminibacterium</taxon>
    </lineage>
</organism>
<evidence type="ECO:0000256" key="6">
    <source>
        <dbReference type="ARBA" id="ARBA00022842"/>
    </source>
</evidence>
<feature type="binding site" evidence="7">
    <location>
        <begin position="350"/>
        <end position="352"/>
    </location>
    <ligand>
        <name>substrate</name>
        <note>ligand shared with subunit alpha</note>
    </ligand>
</feature>
<dbReference type="GO" id="GO:0006099">
    <property type="term" value="P:tricarboxylic acid cycle"/>
    <property type="evidence" value="ECO:0007669"/>
    <property type="project" value="UniProtKB-UniRule"/>
</dbReference>
<dbReference type="SUPFAM" id="SSF56059">
    <property type="entry name" value="Glutathione synthetase ATP-binding domain-like"/>
    <property type="match status" value="1"/>
</dbReference>
<keyword evidence="5 7" id="KW-0547">Nucleotide-binding</keyword>
<keyword evidence="6 7" id="KW-0460">Magnesium</keyword>
<dbReference type="Gene3D" id="3.40.50.261">
    <property type="entry name" value="Succinyl-CoA synthetase domains"/>
    <property type="match status" value="1"/>
</dbReference>
<dbReference type="GO" id="GO:0004775">
    <property type="term" value="F:succinate-CoA ligase (ADP-forming) activity"/>
    <property type="evidence" value="ECO:0007669"/>
    <property type="project" value="UniProtKB-UniRule"/>
</dbReference>
<comment type="similarity">
    <text evidence="1 7">Belongs to the succinate/malate CoA ligase beta subunit family.</text>
</comment>
<evidence type="ECO:0000256" key="5">
    <source>
        <dbReference type="ARBA" id="ARBA00022741"/>
    </source>
</evidence>
<dbReference type="GO" id="GO:0005524">
    <property type="term" value="F:ATP binding"/>
    <property type="evidence" value="ECO:0007669"/>
    <property type="project" value="UniProtKB-UniRule"/>
</dbReference>
<keyword evidence="2 7" id="KW-0816">Tricarboxylic acid cycle</keyword>
<keyword evidence="4 7" id="KW-0479">Metal-binding</keyword>
<comment type="caution">
    <text evidence="7">Lacks conserved residue(s) required for the propagation of feature annotation.</text>
</comment>
<evidence type="ECO:0000256" key="4">
    <source>
        <dbReference type="ARBA" id="ARBA00022723"/>
    </source>
</evidence>
<evidence type="ECO:0000256" key="7">
    <source>
        <dbReference type="HAMAP-Rule" id="MF_00558"/>
    </source>
</evidence>
<keyword evidence="7" id="KW-0067">ATP-binding</keyword>
<comment type="function">
    <text evidence="7">Succinyl-CoA synthetase functions in the citric acid cycle (TCA), coupling the hydrolysis of succinyl-CoA to the synthesis of either ATP or GTP and thus represents the only step of substrate-level phosphorylation in the TCA. The beta subunit provides nucleotide specificity of the enzyme and binds the substrate succinate, while the binding sites for coenzyme A and phosphate are found in the alpha subunit.</text>
</comment>
<comment type="catalytic activity">
    <reaction evidence="7">
        <text>succinate + ATP + CoA = succinyl-CoA + ADP + phosphate</text>
        <dbReference type="Rhea" id="RHEA:17661"/>
        <dbReference type="ChEBI" id="CHEBI:30031"/>
        <dbReference type="ChEBI" id="CHEBI:30616"/>
        <dbReference type="ChEBI" id="CHEBI:43474"/>
        <dbReference type="ChEBI" id="CHEBI:57287"/>
        <dbReference type="ChEBI" id="CHEBI:57292"/>
        <dbReference type="ChEBI" id="CHEBI:456216"/>
        <dbReference type="EC" id="6.2.1.5"/>
    </reaction>
</comment>
<dbReference type="Pfam" id="PF08442">
    <property type="entry name" value="ATP-grasp_2"/>
    <property type="match status" value="1"/>
</dbReference>
<sequence length="416" mass="44766">MTDSLIFAKIFPSMNLHEYQAKELLKKYHVPVQEGIAVDTVMAAEEAYRQIKTQTGNNFAVIKAQIHAGGRGKGKIEGTEQRGVAVAKSVEDVATIAKNILGGTLVTIQTGAAGKKVNKILIAQDVYYPGPNPVKEFYLSILLDRAKGMNVVMYSTEGGMDIEEVAHNTPEKIFKEWVHPGGGLQGFQARKIAFNLGLSGEAFKNCVKFVTNLYNAYVGLDCGMLEINPLFKTSDEKIIAVDCKMNIDDNALMRHADTAALRDVTEEDPTEVEAGQYNLNFVKLDGNVGCMVNGAGLAMATMDMIKLSGGEPANFLDVGGTANAQTVEAGFRIIMKDPNVKAILINIFGGIVRCDRVAAGVIEAYNKLGNINIPIIVRLQGTNAVEAKKLIDESGLKVQSAIELSEAAALVKKAVA</sequence>
<dbReference type="GO" id="GO:0042709">
    <property type="term" value="C:succinate-CoA ligase complex"/>
    <property type="evidence" value="ECO:0007669"/>
    <property type="project" value="TreeGrafter"/>
</dbReference>
<dbReference type="NCBIfam" id="NF001913">
    <property type="entry name" value="PRK00696.1"/>
    <property type="match status" value="1"/>
</dbReference>
<feature type="binding site" evidence="7">
    <location>
        <position position="228"/>
    </location>
    <ligand>
        <name>Mg(2+)</name>
        <dbReference type="ChEBI" id="CHEBI:18420"/>
    </ligand>
</feature>
<dbReference type="InterPro" id="IPR005811">
    <property type="entry name" value="SUCC_ACL_C"/>
</dbReference>
<evidence type="ECO:0000313" key="11">
    <source>
        <dbReference type="Proteomes" id="UP000295741"/>
    </source>
</evidence>
<dbReference type="Pfam" id="PF00549">
    <property type="entry name" value="Ligase_CoA"/>
    <property type="match status" value="1"/>
</dbReference>
<evidence type="ECO:0000259" key="8">
    <source>
        <dbReference type="Pfam" id="PF00549"/>
    </source>
</evidence>
<dbReference type="GO" id="GO:0006104">
    <property type="term" value="P:succinyl-CoA metabolic process"/>
    <property type="evidence" value="ECO:0007669"/>
    <property type="project" value="TreeGrafter"/>
</dbReference>
<reference evidence="10 11" key="1">
    <citation type="submission" date="2019-03" db="EMBL/GenBank/DDBJ databases">
        <title>Genomic Encyclopedia of Archaeal and Bacterial Type Strains, Phase II (KMG-II): from individual species to whole genera.</title>
        <authorList>
            <person name="Goeker M."/>
        </authorList>
    </citation>
    <scope>NUCLEOTIDE SEQUENCE [LARGE SCALE GENOMIC DNA]</scope>
    <source>
        <strain evidence="10 11">DSM 28323</strain>
    </source>
</reference>
<protein>
    <recommendedName>
        <fullName evidence="7">Succinate--CoA ligase [ADP-forming] subunit beta</fullName>
        <ecNumber evidence="7">6.2.1.5</ecNumber>
    </recommendedName>
    <alternativeName>
        <fullName evidence="7">Succinyl-CoA synthetase subunit beta</fullName>
        <shortName evidence="7">SCS-beta</shortName>
    </alternativeName>
</protein>
<dbReference type="PIRSF" id="PIRSF001554">
    <property type="entry name" value="SucCS_beta"/>
    <property type="match status" value="1"/>
</dbReference>
<gene>
    <name evidence="7" type="primary">sucC</name>
    <name evidence="10" type="ORF">BC659_0399</name>
</gene>
<comment type="subunit">
    <text evidence="7">Heterotetramer of two alpha and two beta subunits.</text>
</comment>
<dbReference type="GO" id="GO:0004776">
    <property type="term" value="F:succinate-CoA ligase (GDP-forming) activity"/>
    <property type="evidence" value="ECO:0007669"/>
    <property type="project" value="RHEA"/>
</dbReference>
<evidence type="ECO:0000313" key="10">
    <source>
        <dbReference type="EMBL" id="TDO28336.1"/>
    </source>
</evidence>
<dbReference type="InterPro" id="IPR005809">
    <property type="entry name" value="Succ_CoA_ligase-like_bsu"/>
</dbReference>
<accession>A0A4R6J246</accession>
<dbReference type="EMBL" id="SNWP01000010">
    <property type="protein sequence ID" value="TDO28336.1"/>
    <property type="molecule type" value="Genomic_DNA"/>
</dbReference>
<comment type="cofactor">
    <cofactor evidence="7">
        <name>Mg(2+)</name>
        <dbReference type="ChEBI" id="CHEBI:18420"/>
    </cofactor>
    <text evidence="7">Binds 1 Mg(2+) ion per subunit.</text>
</comment>
<feature type="domain" description="ATP-citrate synthase/succinyl-CoA ligase C-terminal" evidence="8">
    <location>
        <begin position="291"/>
        <end position="409"/>
    </location>
</feature>
<dbReference type="AlphaFoldDB" id="A0A4R6J246"/>
<name>A0A4R6J246_9BACT</name>
<dbReference type="NCBIfam" id="TIGR01016">
    <property type="entry name" value="sucCoAbeta"/>
    <property type="match status" value="1"/>
</dbReference>
<dbReference type="Gene3D" id="3.30.470.20">
    <property type="entry name" value="ATP-grasp fold, B domain"/>
    <property type="match status" value="1"/>
</dbReference>
<comment type="catalytic activity">
    <reaction evidence="7">
        <text>GTP + succinate + CoA = succinyl-CoA + GDP + phosphate</text>
        <dbReference type="Rhea" id="RHEA:22120"/>
        <dbReference type="ChEBI" id="CHEBI:30031"/>
        <dbReference type="ChEBI" id="CHEBI:37565"/>
        <dbReference type="ChEBI" id="CHEBI:43474"/>
        <dbReference type="ChEBI" id="CHEBI:57287"/>
        <dbReference type="ChEBI" id="CHEBI:57292"/>
        <dbReference type="ChEBI" id="CHEBI:58189"/>
    </reaction>
</comment>
<comment type="caution">
    <text evidence="10">The sequence shown here is derived from an EMBL/GenBank/DDBJ whole genome shotgun (WGS) entry which is preliminary data.</text>
</comment>
<feature type="binding site" evidence="7">
    <location>
        <position position="242"/>
    </location>
    <ligand>
        <name>Mg(2+)</name>
        <dbReference type="ChEBI" id="CHEBI:18420"/>
    </ligand>
</feature>
<dbReference type="FunFam" id="3.30.1490.20:FF:000002">
    <property type="entry name" value="Succinate--CoA ligase [ADP-forming] subunit beta"/>
    <property type="match status" value="1"/>
</dbReference>
<evidence type="ECO:0000256" key="3">
    <source>
        <dbReference type="ARBA" id="ARBA00022598"/>
    </source>
</evidence>
<dbReference type="HAMAP" id="MF_00558">
    <property type="entry name" value="Succ_CoA_beta"/>
    <property type="match status" value="1"/>
</dbReference>
<dbReference type="PROSITE" id="PS01217">
    <property type="entry name" value="SUCCINYL_COA_LIG_3"/>
    <property type="match status" value="1"/>
</dbReference>
<keyword evidence="3 7" id="KW-0436">Ligase</keyword>
<feature type="binding site" evidence="7">
    <location>
        <position position="126"/>
    </location>
    <ligand>
        <name>ATP</name>
        <dbReference type="ChEBI" id="CHEBI:30616"/>
    </ligand>
</feature>
<dbReference type="GO" id="GO:0000287">
    <property type="term" value="F:magnesium ion binding"/>
    <property type="evidence" value="ECO:0007669"/>
    <property type="project" value="UniProtKB-UniRule"/>
</dbReference>
<dbReference type="GO" id="GO:0005829">
    <property type="term" value="C:cytosol"/>
    <property type="evidence" value="ECO:0007669"/>
    <property type="project" value="TreeGrafter"/>
</dbReference>
<feature type="domain" description="ATP-grasp fold succinyl-CoA synthetase-type" evidence="9">
    <location>
        <begin position="15"/>
        <end position="231"/>
    </location>
</feature>
<dbReference type="InterPro" id="IPR016102">
    <property type="entry name" value="Succinyl-CoA_synth-like"/>
</dbReference>
<feature type="binding site" evidence="7">
    <location>
        <begin position="70"/>
        <end position="72"/>
    </location>
    <ligand>
        <name>ATP</name>
        <dbReference type="ChEBI" id="CHEBI:30616"/>
    </ligand>
</feature>
<comment type="pathway">
    <text evidence="7">Carbohydrate metabolism; tricarboxylic acid cycle; succinate from succinyl-CoA (ligase route): step 1/1.</text>
</comment>
<dbReference type="PANTHER" id="PTHR11815">
    <property type="entry name" value="SUCCINYL-COA SYNTHETASE BETA CHAIN"/>
    <property type="match status" value="1"/>
</dbReference>
<evidence type="ECO:0000256" key="2">
    <source>
        <dbReference type="ARBA" id="ARBA00022532"/>
    </source>
</evidence>
<evidence type="ECO:0000259" key="9">
    <source>
        <dbReference type="Pfam" id="PF08442"/>
    </source>
</evidence>
<dbReference type="InterPro" id="IPR017866">
    <property type="entry name" value="Succ-CoA_synthase_bsu_CS"/>
</dbReference>
<feature type="binding site" evidence="7">
    <location>
        <position position="63"/>
    </location>
    <ligand>
        <name>ATP</name>
        <dbReference type="ChEBI" id="CHEBI:30616"/>
    </ligand>
</feature>
<dbReference type="FunFam" id="3.30.470.20:FF:000002">
    <property type="entry name" value="Succinate--CoA ligase [ADP-forming] subunit beta"/>
    <property type="match status" value="1"/>
</dbReference>
<dbReference type="Gene3D" id="3.30.1490.20">
    <property type="entry name" value="ATP-grasp fold, A domain"/>
    <property type="match status" value="1"/>
</dbReference>
<dbReference type="FunFam" id="3.40.50.261:FF:000001">
    <property type="entry name" value="Succinate--CoA ligase [ADP-forming] subunit beta"/>
    <property type="match status" value="1"/>
</dbReference>
<evidence type="ECO:0000256" key="1">
    <source>
        <dbReference type="ARBA" id="ARBA00009182"/>
    </source>
</evidence>
<feature type="binding site" evidence="7">
    <location>
        <position position="293"/>
    </location>
    <ligand>
        <name>substrate</name>
        <note>ligand shared with subunit alpha</note>
    </ligand>
</feature>
<dbReference type="InterPro" id="IPR013815">
    <property type="entry name" value="ATP_grasp_subdomain_1"/>
</dbReference>
<dbReference type="Proteomes" id="UP000295741">
    <property type="component" value="Unassembled WGS sequence"/>
</dbReference>
<feature type="binding site" evidence="7">
    <location>
        <position position="136"/>
    </location>
    <ligand>
        <name>ATP</name>
        <dbReference type="ChEBI" id="CHEBI:30616"/>
    </ligand>
</feature>
<dbReference type="PANTHER" id="PTHR11815:SF10">
    <property type="entry name" value="SUCCINATE--COA LIGASE [GDP-FORMING] SUBUNIT BETA, MITOCHONDRIAL"/>
    <property type="match status" value="1"/>
</dbReference>